<dbReference type="InterPro" id="IPR025110">
    <property type="entry name" value="AMP-bd_C"/>
</dbReference>
<sequence>MAAEFLSRLKELGIHQETSNGWSERIRDAADNPSLVALWGELRTELIGLGASFPVHETVFQWLRSRWDEASGPFPAWSPEPADLEHANITRHRRDLDLPDYAAFHRWSVTHRADFWRRMIDDLGVSFKKTASDLVDVTDGVTRPSWLPGAELNIADSCFLAPPDHPAILFRRRELAPIETWRFGDLDRLSNRVANGLGDAGFQVGDAIAIDMAMTPESVAIYLGILKAGCVAVSIADSFTPDEIATRLRISKAVGIFTTDFNPRGDKLLPMFEKVKAADAPRAIVLPCGHNLGVGLRPDDLAWDRFLSERDQFASVARTPADLANILFSSGTTGDPKAIPWSHATPIKCGVDGHLHHDIHPGDVVCWPTNLGWMMGPWLIFAALMNRATVALYCGPPTGTDFCRFVQDAQVTMLGVVPSIVKAWRNGDAVAGLDWTAIRTFSSTGECSNVSDMLYLMAQAHYRPVVEYCGGTEIGGGYLTGTRVQAASPATFSTPALGLSFYLLDERQQPSDVGELFLVPPSIGLSLTLLNKDHHEVYYAGAPSGPDGEPLRRHGDQVQRIGGDYYRALGRADDTMNLGGIKVSSAEIERVLKGVEGVDETAAIAVPPKDGGPSLLIVYCVVTAEKPRDSWVLHDAMQQAIRRRLNPLFKIADVRQVVSLPRTASGKVMRRVLRAEYLREASRNDA</sequence>
<evidence type="ECO:0000313" key="5">
    <source>
        <dbReference type="EMBL" id="QTD52370.1"/>
    </source>
</evidence>
<dbReference type="AlphaFoldDB" id="A0A8A4TS49"/>
<dbReference type="InterPro" id="IPR045851">
    <property type="entry name" value="AMP-bd_C_sf"/>
</dbReference>
<dbReference type="InterPro" id="IPR000873">
    <property type="entry name" value="AMP-dep_synth/lig_dom"/>
</dbReference>
<evidence type="ECO:0000313" key="6">
    <source>
        <dbReference type="Proteomes" id="UP000663929"/>
    </source>
</evidence>
<evidence type="ECO:0000259" key="3">
    <source>
        <dbReference type="Pfam" id="PF13193"/>
    </source>
</evidence>
<dbReference type="Pfam" id="PF16177">
    <property type="entry name" value="ACAS_N"/>
    <property type="match status" value="1"/>
</dbReference>
<dbReference type="EMBL" id="CP071793">
    <property type="protein sequence ID" value="QTD52370.1"/>
    <property type="molecule type" value="Genomic_DNA"/>
</dbReference>
<feature type="domain" description="Acetyl-coenzyme A synthetase N-terminal" evidence="4">
    <location>
        <begin position="101"/>
        <end position="158"/>
    </location>
</feature>
<evidence type="ECO:0000259" key="2">
    <source>
        <dbReference type="Pfam" id="PF00501"/>
    </source>
</evidence>
<evidence type="ECO:0000259" key="4">
    <source>
        <dbReference type="Pfam" id="PF16177"/>
    </source>
</evidence>
<name>A0A8A4TS49_SULCO</name>
<proteinExistence type="inferred from homology"/>
<dbReference type="PROSITE" id="PS00455">
    <property type="entry name" value="AMP_BINDING"/>
    <property type="match status" value="1"/>
</dbReference>
<dbReference type="KEGG" id="scor:J3U87_07845"/>
<feature type="domain" description="AMP-dependent synthetase/ligase" evidence="2">
    <location>
        <begin position="162"/>
        <end position="518"/>
    </location>
</feature>
<dbReference type="Pfam" id="PF00501">
    <property type="entry name" value="AMP-binding"/>
    <property type="match status" value="1"/>
</dbReference>
<protein>
    <submittedName>
        <fullName evidence="5">AMP-binding protein</fullName>
    </submittedName>
</protein>
<dbReference type="InterPro" id="IPR042099">
    <property type="entry name" value="ANL_N_sf"/>
</dbReference>
<reference evidence="5" key="1">
    <citation type="submission" date="2021-03" db="EMBL/GenBank/DDBJ databases">
        <title>Acanthopleuribacteraceae sp. M133.</title>
        <authorList>
            <person name="Wang G."/>
        </authorList>
    </citation>
    <scope>NUCLEOTIDE SEQUENCE</scope>
    <source>
        <strain evidence="5">M133</strain>
    </source>
</reference>
<dbReference type="Gene3D" id="3.30.300.30">
    <property type="match status" value="1"/>
</dbReference>
<gene>
    <name evidence="5" type="ORF">J3U87_07845</name>
</gene>
<feature type="domain" description="AMP-binding enzyme C-terminal" evidence="3">
    <location>
        <begin position="587"/>
        <end position="667"/>
    </location>
</feature>
<dbReference type="InterPro" id="IPR032387">
    <property type="entry name" value="ACAS_N"/>
</dbReference>
<dbReference type="Pfam" id="PF13193">
    <property type="entry name" value="AMP-binding_C"/>
    <property type="match status" value="1"/>
</dbReference>
<dbReference type="Gene3D" id="3.40.50.12780">
    <property type="entry name" value="N-terminal domain of ligase-like"/>
    <property type="match status" value="1"/>
</dbReference>
<dbReference type="SUPFAM" id="SSF56801">
    <property type="entry name" value="Acetyl-CoA synthetase-like"/>
    <property type="match status" value="1"/>
</dbReference>
<accession>A0A8A4TS49</accession>
<dbReference type="PANTHER" id="PTHR44378:SF2">
    <property type="entry name" value="ACYL-ACTIVATING ENZYME 17, PEROXISOMAL-RELATED"/>
    <property type="match status" value="1"/>
</dbReference>
<dbReference type="InterPro" id="IPR020845">
    <property type="entry name" value="AMP-binding_CS"/>
</dbReference>
<organism evidence="5 6">
    <name type="scientific">Sulfidibacter corallicola</name>
    <dbReference type="NCBI Taxonomy" id="2818388"/>
    <lineage>
        <taxon>Bacteria</taxon>
        <taxon>Pseudomonadati</taxon>
        <taxon>Acidobacteriota</taxon>
        <taxon>Holophagae</taxon>
        <taxon>Acanthopleuribacterales</taxon>
        <taxon>Acanthopleuribacteraceae</taxon>
        <taxon>Sulfidibacter</taxon>
    </lineage>
</organism>
<comment type="similarity">
    <text evidence="1">Belongs to the ATP-dependent AMP-binding enzyme family.</text>
</comment>
<dbReference type="RefSeq" id="WP_237382478.1">
    <property type="nucleotide sequence ID" value="NZ_CP071793.1"/>
</dbReference>
<evidence type="ECO:0000256" key="1">
    <source>
        <dbReference type="ARBA" id="ARBA00006432"/>
    </source>
</evidence>
<dbReference type="PANTHER" id="PTHR44378">
    <property type="entry name" value="ACYL-ACTIVATING ENZYME 17, PEROXISOMAL-RELATED"/>
    <property type="match status" value="1"/>
</dbReference>
<keyword evidence="6" id="KW-1185">Reference proteome</keyword>
<dbReference type="Proteomes" id="UP000663929">
    <property type="component" value="Chromosome"/>
</dbReference>